<dbReference type="EMBL" id="LR797086">
    <property type="protein sequence ID" value="CAB4186259.1"/>
    <property type="molecule type" value="Genomic_DNA"/>
</dbReference>
<dbReference type="EMBL" id="LR797345">
    <property type="protein sequence ID" value="CAB4204422.1"/>
    <property type="molecule type" value="Genomic_DNA"/>
</dbReference>
<evidence type="ECO:0000256" key="1">
    <source>
        <dbReference type="SAM" id="MobiDB-lite"/>
    </source>
</evidence>
<reference evidence="3" key="1">
    <citation type="submission" date="2020-05" db="EMBL/GenBank/DDBJ databases">
        <authorList>
            <person name="Chiriac C."/>
            <person name="Salcher M."/>
            <person name="Ghai R."/>
            <person name="Kavagutti S V."/>
        </authorList>
    </citation>
    <scope>NUCLEOTIDE SEQUENCE</scope>
</reference>
<proteinExistence type="predicted"/>
<feature type="region of interest" description="Disordered" evidence="1">
    <location>
        <begin position="672"/>
        <end position="722"/>
    </location>
</feature>
<dbReference type="EMBL" id="LR796921">
    <property type="protein sequence ID" value="CAB4174694.1"/>
    <property type="molecule type" value="Genomic_DNA"/>
</dbReference>
<evidence type="ECO:0000313" key="2">
    <source>
        <dbReference type="EMBL" id="CAB4174694.1"/>
    </source>
</evidence>
<organism evidence="3">
    <name type="scientific">uncultured Caudovirales phage</name>
    <dbReference type="NCBI Taxonomy" id="2100421"/>
    <lineage>
        <taxon>Viruses</taxon>
        <taxon>Duplodnaviria</taxon>
        <taxon>Heunggongvirae</taxon>
        <taxon>Uroviricota</taxon>
        <taxon>Caudoviricetes</taxon>
        <taxon>Peduoviridae</taxon>
        <taxon>Maltschvirus</taxon>
        <taxon>Maltschvirus maltsch</taxon>
    </lineage>
</organism>
<evidence type="ECO:0000313" key="3">
    <source>
        <dbReference type="EMBL" id="CAB4186259.1"/>
    </source>
</evidence>
<protein>
    <submittedName>
        <fullName evidence="3">Uncharacterized protein</fullName>
    </submittedName>
</protein>
<gene>
    <name evidence="3" type="ORF">UFOVP1138_45</name>
    <name evidence="4" type="ORF">UFOVP1394_42</name>
    <name evidence="2" type="ORF">UFOVP975_76</name>
</gene>
<evidence type="ECO:0000313" key="4">
    <source>
        <dbReference type="EMBL" id="CAB4204422.1"/>
    </source>
</evidence>
<name>A0A6J5QNQ0_9CAUD</name>
<feature type="compositionally biased region" description="Low complexity" evidence="1">
    <location>
        <begin position="688"/>
        <end position="714"/>
    </location>
</feature>
<sequence length="722" mass="80477">MSLVKSLTELNAEETARKLQNEIEMADLESRFRKQANAQVIKRLSLHVKNRWEQLKRDNKQVRTQTIQLFRRVRGEYDAQKLTDIRAFRSSEVYIRSAENKCRSAYSWITDIYRGDTDLPWSLEPTAVPALPDETKGAIKDEIINQGMILQQQMLQQSAAQGIPFDKARFQKTLNDWQQVAEEKAAQTIEKDAKRRCEKAALEIRDQNQEGGWNNAFKDFLWYFIRCKAGIIKGPTLTKQKEQVWQVLEDGTFAFVAQEKIKLDVYCVSPFNFYPAKGIASVNDGDIIEVHKLTKQAITDLIGVPGYSEIEIRIILNKLHSGDQKGKWLTIEDETAIRQIEFEKNPNNINTPNAPVSGKYPEDEVQALEYYGSVSGALLKEWGLRDEIDLEAEYQANCWQIGDHIIKAVINPDALGRKPYHVSSWAKNPSWVLGEGLIEFAEPIEDILNSIVRALQNNIAIASGPQVEINKDRCDDKSPIYPWKRWESTSAQMKEGPAVAFWQPQMHTEELIRAWEFFGKVLDEMTVPAYAQGASQSGVTAGTATVFTQLLAAASRSIKAVVANIDDDIITPYIQMCYDALMKNSKDPELKGDAHVVAKGVSGLQAKEQEAQRKVEFLQVIANPVYAQTMGAKNIGYILAQVAKSQNLALPDMERLEGLPTLDDLLTKMNMQSSGVETGGSPAMQQNGQMAAGGSPPAAQATTATGAPAGSPGMQQPAQIGV</sequence>
<accession>A0A6J5QNQ0</accession>